<accession>A0A193G0A5</accession>
<dbReference type="STRING" id="463025.BAU08_20655"/>
<feature type="region of interest" description="Disordered" evidence="1">
    <location>
        <begin position="36"/>
        <end position="55"/>
    </location>
</feature>
<keyword evidence="4" id="KW-1185">Reference proteome</keyword>
<evidence type="ECO:0000313" key="3">
    <source>
        <dbReference type="EMBL" id="ANN73437.1"/>
    </source>
</evidence>
<dbReference type="KEGG" id="bbro:BAU06_20125"/>
<evidence type="ECO:0000313" key="5">
    <source>
        <dbReference type="Proteomes" id="UP000092213"/>
    </source>
</evidence>
<dbReference type="RefSeq" id="WP_066354279.1">
    <property type="nucleotide sequence ID" value="NZ_CBCSFJ010000013.1"/>
</dbReference>
<name>A0A193G0A5_9BORD</name>
<evidence type="ECO:0000256" key="1">
    <source>
        <dbReference type="SAM" id="MobiDB-lite"/>
    </source>
</evidence>
<dbReference type="OrthoDB" id="8636154at2"/>
<dbReference type="Proteomes" id="UP000091897">
    <property type="component" value="Chromosome"/>
</dbReference>
<evidence type="ECO:0000313" key="4">
    <source>
        <dbReference type="Proteomes" id="UP000091897"/>
    </source>
</evidence>
<sequence length="137" mass="13991">MKIGVSDHAPLGAYGEQPPGIADALQVELFQAALNAPAPGAGGADNDASREDDADGTVSPLAYLAKGIGRNLAGISNDWQQAQAMAADIGQRDTFDGGTIRDIMKMSRTAAGAALRIELVSKVGGKVSHTADVMSRG</sequence>
<organism evidence="3 5">
    <name type="scientific">Bordetella bronchialis</name>
    <dbReference type="NCBI Taxonomy" id="463025"/>
    <lineage>
        <taxon>Bacteria</taxon>
        <taxon>Pseudomonadati</taxon>
        <taxon>Pseudomonadota</taxon>
        <taxon>Betaproteobacteria</taxon>
        <taxon>Burkholderiales</taxon>
        <taxon>Alcaligenaceae</taxon>
        <taxon>Bordetella</taxon>
    </lineage>
</organism>
<evidence type="ECO:0000313" key="2">
    <source>
        <dbReference type="EMBL" id="ANN68297.1"/>
    </source>
</evidence>
<dbReference type="Proteomes" id="UP000092213">
    <property type="component" value="Chromosome"/>
</dbReference>
<dbReference type="AlphaFoldDB" id="A0A193G0A5"/>
<dbReference type="EMBL" id="CP016171">
    <property type="protein sequence ID" value="ANN73437.1"/>
    <property type="molecule type" value="Genomic_DNA"/>
</dbReference>
<protein>
    <submittedName>
        <fullName evidence="3">Uncharacterized protein</fullName>
    </submittedName>
</protein>
<reference evidence="4 5" key="1">
    <citation type="submission" date="2016-06" db="EMBL/GenBank/DDBJ databases">
        <title>Complete genome sequences of Bordetella bronchialis and Bordetella flabilis.</title>
        <authorList>
            <person name="LiPuma J.J."/>
            <person name="Spilker T."/>
        </authorList>
    </citation>
    <scope>NUCLEOTIDE SEQUENCE [LARGE SCALE GENOMIC DNA]</scope>
    <source>
        <strain evidence="3 5">AU17976</strain>
        <strain evidence="2 4">AU3182</strain>
    </source>
</reference>
<proteinExistence type="predicted"/>
<gene>
    <name evidence="2" type="ORF">BAU06_20125</name>
    <name evidence="3" type="ORF">BAU08_20655</name>
</gene>
<dbReference type="EMBL" id="CP016170">
    <property type="protein sequence ID" value="ANN68297.1"/>
    <property type="molecule type" value="Genomic_DNA"/>
</dbReference>